<name>A0A7U7I8L8_9GAMM</name>
<dbReference type="Proteomes" id="UP000583387">
    <property type="component" value="Unassembled WGS sequence"/>
</dbReference>
<dbReference type="EMBL" id="CAJFCI010000031">
    <property type="protein sequence ID" value="CAD5107276.1"/>
    <property type="molecule type" value="Genomic_DNA"/>
</dbReference>
<comment type="caution">
    <text evidence="2">The sequence shown here is derived from an EMBL/GenBank/DDBJ whole genome shotgun (WGS) entry which is preliminary data.</text>
</comment>
<gene>
    <name evidence="2" type="ORF">PSEWESI4_01547</name>
</gene>
<protein>
    <recommendedName>
        <fullName evidence="1">DUF5629 domain-containing protein</fullName>
    </recommendedName>
</protein>
<dbReference type="Gene3D" id="2.30.29.190">
    <property type="match status" value="1"/>
</dbReference>
<organism evidence="2 3">
    <name type="scientific">Zestomonas carbonaria</name>
    <dbReference type="NCBI Taxonomy" id="2762745"/>
    <lineage>
        <taxon>Bacteria</taxon>
        <taxon>Pseudomonadati</taxon>
        <taxon>Pseudomonadota</taxon>
        <taxon>Gammaproteobacteria</taxon>
        <taxon>Pseudomonadales</taxon>
        <taxon>Pseudomonadaceae</taxon>
        <taxon>Zestomonas</taxon>
    </lineage>
</organism>
<reference evidence="2 3" key="1">
    <citation type="submission" date="2020-08" db="EMBL/GenBank/DDBJ databases">
        <authorList>
            <person name="Criscuolo A."/>
        </authorList>
    </citation>
    <scope>NUCLEOTIDE SEQUENCE [LARGE SCALE GENOMIC DNA]</scope>
    <source>
        <strain evidence="2">CIP111764</strain>
    </source>
</reference>
<evidence type="ECO:0000313" key="3">
    <source>
        <dbReference type="Proteomes" id="UP000583387"/>
    </source>
</evidence>
<dbReference type="RefSeq" id="WP_187670619.1">
    <property type="nucleotide sequence ID" value="NZ_CAJFCI010000031.1"/>
</dbReference>
<keyword evidence="3" id="KW-1185">Reference proteome</keyword>
<evidence type="ECO:0000313" key="2">
    <source>
        <dbReference type="EMBL" id="CAD5107276.1"/>
    </source>
</evidence>
<dbReference type="InterPro" id="IPR041081">
    <property type="entry name" value="DUF5629"/>
</dbReference>
<sequence>MSQADTLLTALTSTDMLEIDGLYAWHFELHGDHPEHLLSIEVMDGSTRREWRFTRATVETARYEAASDTWILTVGDASHRIKCLDALVASSDEVDVEDDGGL</sequence>
<accession>A0A7U7I8L8</accession>
<dbReference type="AlphaFoldDB" id="A0A7U7I8L8"/>
<feature type="domain" description="DUF5629" evidence="1">
    <location>
        <begin position="6"/>
        <end position="86"/>
    </location>
</feature>
<evidence type="ECO:0000259" key="1">
    <source>
        <dbReference type="Pfam" id="PF18629"/>
    </source>
</evidence>
<proteinExistence type="predicted"/>
<dbReference type="Pfam" id="PF18629">
    <property type="entry name" value="DUF5629"/>
    <property type="match status" value="1"/>
</dbReference>